<reference evidence="1 2" key="1">
    <citation type="submission" date="2020-08" db="EMBL/GenBank/DDBJ databases">
        <title>Aphidius gifuensis genome sequencing and assembly.</title>
        <authorList>
            <person name="Du Z."/>
        </authorList>
    </citation>
    <scope>NUCLEOTIDE SEQUENCE [LARGE SCALE GENOMIC DNA]</scope>
    <source>
        <strain evidence="1">YNYX2018</strain>
        <tissue evidence="1">Adults</tissue>
    </source>
</reference>
<gene>
    <name evidence="1" type="ORF">HCN44_005965</name>
</gene>
<comment type="caution">
    <text evidence="1">The sequence shown here is derived from an EMBL/GenBank/DDBJ whole genome shotgun (WGS) entry which is preliminary data.</text>
</comment>
<evidence type="ECO:0000313" key="1">
    <source>
        <dbReference type="EMBL" id="KAF7995305.1"/>
    </source>
</evidence>
<protein>
    <submittedName>
        <fullName evidence="1">Uncharacterized protein</fullName>
    </submittedName>
</protein>
<keyword evidence="2" id="KW-1185">Reference proteome</keyword>
<dbReference type="OrthoDB" id="6339459at2759"/>
<proteinExistence type="predicted"/>
<dbReference type="EMBL" id="JACMRX010000002">
    <property type="protein sequence ID" value="KAF7995305.1"/>
    <property type="molecule type" value="Genomic_DNA"/>
</dbReference>
<organism evidence="1 2">
    <name type="scientific">Aphidius gifuensis</name>
    <name type="common">Parasitoid wasp</name>
    <dbReference type="NCBI Taxonomy" id="684658"/>
    <lineage>
        <taxon>Eukaryota</taxon>
        <taxon>Metazoa</taxon>
        <taxon>Ecdysozoa</taxon>
        <taxon>Arthropoda</taxon>
        <taxon>Hexapoda</taxon>
        <taxon>Insecta</taxon>
        <taxon>Pterygota</taxon>
        <taxon>Neoptera</taxon>
        <taxon>Endopterygota</taxon>
        <taxon>Hymenoptera</taxon>
        <taxon>Apocrita</taxon>
        <taxon>Ichneumonoidea</taxon>
        <taxon>Braconidae</taxon>
        <taxon>Aphidiinae</taxon>
        <taxon>Aphidius</taxon>
    </lineage>
</organism>
<accession>A0A834Y072</accession>
<sequence>MYSGVLGQAISGLGNLLVSESINQQGKNDGQSSIDLTMFAPFMQLLASSSMAASNHMKKMPSDQKSNTPAIDFESFMSMANMFIGFKTDKIESIMDLLPILLQRMNSGGLFKEKLEDHAYSSGSWYLPPVIENLYIVWEHLRNSEFGRTLWENSGLAYIVNSMKEPDGHIKYELILESFENPSARRRWIKSLTTFVANWISHISDPAIQQRYLTTAQFVGNSFLNSQGFPQTTFFDASQPAESLTRIINAAATKYLDVNLDSSKYIKPAISYIQDLIKLASKQGFIMSRVNANELSSRLSNTINNDIVSPLLKTYRAYKWAVKEPHCSTHILCVINERAAHDNSLSLQNGLIKISSFSAALAISHNTGISLRTLYNAIQANSNCYIKYPADCSGFHMEEVRVTTEATHSEL</sequence>
<dbReference type="AlphaFoldDB" id="A0A834Y072"/>
<name>A0A834Y072_APHGI</name>
<dbReference type="Proteomes" id="UP000639338">
    <property type="component" value="Unassembled WGS sequence"/>
</dbReference>
<evidence type="ECO:0000313" key="2">
    <source>
        <dbReference type="Proteomes" id="UP000639338"/>
    </source>
</evidence>